<evidence type="ECO:0000313" key="1">
    <source>
        <dbReference type="EMBL" id="MBE5039814.1"/>
    </source>
</evidence>
<protein>
    <submittedName>
        <fullName evidence="1">Phage portal protein</fullName>
    </submittedName>
</protein>
<dbReference type="InterPro" id="IPR038559">
    <property type="entry name" value="XkdN-like_sf"/>
</dbReference>
<reference evidence="1" key="1">
    <citation type="submission" date="2020-10" db="EMBL/GenBank/DDBJ databases">
        <title>ChiBAC.</title>
        <authorList>
            <person name="Zenner C."/>
            <person name="Hitch T.C.A."/>
            <person name="Clavel T."/>
        </authorList>
    </citation>
    <scope>NUCLEOTIDE SEQUENCE</scope>
    <source>
        <strain evidence="1">DSM 107454</strain>
    </source>
</reference>
<evidence type="ECO:0000313" key="2">
    <source>
        <dbReference type="Proteomes" id="UP000806542"/>
    </source>
</evidence>
<dbReference type="AlphaFoldDB" id="A0A9D5M5B6"/>
<proteinExistence type="predicted"/>
<organism evidence="1 2">
    <name type="scientific">Ructibacterium gallinarum</name>
    <dbReference type="NCBI Taxonomy" id="2779355"/>
    <lineage>
        <taxon>Bacteria</taxon>
        <taxon>Bacillati</taxon>
        <taxon>Bacillota</taxon>
        <taxon>Clostridia</taxon>
        <taxon>Eubacteriales</taxon>
        <taxon>Oscillospiraceae</taxon>
        <taxon>Ructibacterium</taxon>
    </lineage>
</organism>
<dbReference type="Pfam" id="PF08890">
    <property type="entry name" value="Phage_TAC_5"/>
    <property type="match status" value="1"/>
</dbReference>
<comment type="caution">
    <text evidence="1">The sequence shown here is derived from an EMBL/GenBank/DDBJ whole genome shotgun (WGS) entry which is preliminary data.</text>
</comment>
<name>A0A9D5M5B6_9FIRM</name>
<dbReference type="Gene3D" id="3.30.2220.30">
    <property type="match status" value="1"/>
</dbReference>
<gene>
    <name evidence="1" type="ORF">INF28_04970</name>
</gene>
<keyword evidence="2" id="KW-1185">Reference proteome</keyword>
<accession>A0A9D5M5B6</accession>
<dbReference type="RefSeq" id="WP_226392368.1">
    <property type="nucleotide sequence ID" value="NZ_JADCKB010000008.1"/>
</dbReference>
<dbReference type="Proteomes" id="UP000806542">
    <property type="component" value="Unassembled WGS sequence"/>
</dbReference>
<sequence>MNKHTKITLQELIRRKEQMLESKAKPKTGTLYIKSLDGTITIEGPTASMAKESQDMENGDAYIVYSCVADPCLKSKELQEAFGCADPMEIVDMVFEPGEIPLIAVECLKLAGYIDGVKAVDELKN</sequence>
<dbReference type="InterPro" id="IPR014986">
    <property type="entry name" value="XkdN-like"/>
</dbReference>
<dbReference type="EMBL" id="JADCKB010000008">
    <property type="protein sequence ID" value="MBE5039814.1"/>
    <property type="molecule type" value="Genomic_DNA"/>
</dbReference>